<proteinExistence type="predicted"/>
<keyword evidence="2" id="KW-0614">Plasmid</keyword>
<keyword evidence="1" id="KW-0812">Transmembrane</keyword>
<dbReference type="RefSeq" id="WP_023842461.1">
    <property type="nucleotide sequence ID" value="NC_022995.1"/>
</dbReference>
<evidence type="ECO:0000256" key="1">
    <source>
        <dbReference type="SAM" id="Phobius"/>
    </source>
</evidence>
<organism evidence="2">
    <name type="scientific">Burkholderia sp. M701</name>
    <dbReference type="NCBI Taxonomy" id="326454"/>
    <lineage>
        <taxon>Bacteria</taxon>
        <taxon>Pseudomonadati</taxon>
        <taxon>Pseudomonadota</taxon>
        <taxon>Betaproteobacteria</taxon>
        <taxon>Burkholderiales</taxon>
        <taxon>Burkholderiaceae</taxon>
        <taxon>Burkholderia</taxon>
    </lineage>
</organism>
<dbReference type="AlphaFoldDB" id="V5YNM0"/>
<protein>
    <submittedName>
        <fullName evidence="2">Uncharacterized protein</fullName>
    </submittedName>
</protein>
<sequence>MSTPRKFTGPLRRAADWLRLGRLEDFERSAAVKVMVAAFLTVFGGVGFILSAEPFTGTAISRFGFAALMGLMWLLLMVAVKRAPSAPANLAWAVVACVIWQFKSGVL</sequence>
<feature type="transmembrane region" description="Helical" evidence="1">
    <location>
        <begin position="30"/>
        <end position="51"/>
    </location>
</feature>
<reference evidence="2" key="1">
    <citation type="journal article" date="2014" name="Microbiology">
        <title>A 2,4-dichlorophenoxyacetic acid degradation plasmid pM7012 discloses distribution of an unclassified megaplasmid group across bacterial species.</title>
        <authorList>
            <person name="Sakai Y."/>
            <person name="Ogawa N."/>
            <person name="Shimomura Y."/>
            <person name="Fujii T."/>
        </authorList>
    </citation>
    <scope>NUCLEOTIDE SEQUENCE</scope>
    <source>
        <strain evidence="2">M701</strain>
    </source>
</reference>
<evidence type="ECO:0000313" key="2">
    <source>
        <dbReference type="EMBL" id="BAO18918.1"/>
    </source>
</evidence>
<reference evidence="2" key="2">
    <citation type="submission" date="2024-06" db="EMBL/GenBank/DDBJ databases">
        <authorList>
            <person name="Sakai Y."/>
            <person name="Fujii T."/>
        </authorList>
    </citation>
    <scope>NUCLEOTIDE SEQUENCE</scope>
    <source>
        <strain evidence="2">M701</strain>
        <plasmid evidence="2">pM7012</plasmid>
    </source>
</reference>
<dbReference type="EMBL" id="AB853026">
    <property type="protein sequence ID" value="BAO18918.1"/>
    <property type="molecule type" value="Genomic_DNA"/>
</dbReference>
<keyword evidence="1" id="KW-1133">Transmembrane helix</keyword>
<keyword evidence="1" id="KW-0472">Membrane</keyword>
<accession>V5YNM0</accession>
<geneLocation type="plasmid" evidence="2">
    <name>pM7012</name>
</geneLocation>
<feature type="transmembrane region" description="Helical" evidence="1">
    <location>
        <begin position="63"/>
        <end position="80"/>
    </location>
</feature>
<name>V5YNM0_9BURK</name>